<keyword evidence="1" id="KW-0805">Transcription regulation</keyword>
<dbReference type="GO" id="GO:0051726">
    <property type="term" value="P:regulation of cell cycle"/>
    <property type="evidence" value="ECO:0007669"/>
    <property type="project" value="InterPro"/>
</dbReference>
<feature type="compositionally biased region" description="Acidic residues" evidence="2">
    <location>
        <begin position="107"/>
        <end position="119"/>
    </location>
</feature>
<dbReference type="PANTHER" id="PTHR12548">
    <property type="entry name" value="TRANSCRIPTION FACTOR DP"/>
    <property type="match status" value="1"/>
</dbReference>
<dbReference type="VEuPathDB" id="GiardiaDB:GMRT_11084"/>
<evidence type="ECO:0000256" key="2">
    <source>
        <dbReference type="SAM" id="MobiDB-lite"/>
    </source>
</evidence>
<dbReference type="GO" id="GO:0000977">
    <property type="term" value="F:RNA polymerase II transcription regulatory region sequence-specific DNA binding"/>
    <property type="evidence" value="ECO:0007669"/>
    <property type="project" value="TreeGrafter"/>
</dbReference>
<gene>
    <name evidence="4" type="ORF">GMRT_11084</name>
</gene>
<dbReference type="GO" id="GO:0005634">
    <property type="term" value="C:nucleus"/>
    <property type="evidence" value="ECO:0007669"/>
    <property type="project" value="UniProtKB-SubCell"/>
</dbReference>
<reference evidence="4 5" key="1">
    <citation type="submission" date="2019-05" db="EMBL/GenBank/DDBJ databases">
        <title>The compact genome of Giardia muris reveals important steps in the evolution of intestinal protozoan parasites.</title>
        <authorList>
            <person name="Xu F."/>
            <person name="Jimenez-Gonzalez A."/>
            <person name="Einarsson E."/>
            <person name="Astvaldsson A."/>
            <person name="Peirasmaki D."/>
            <person name="Eckmann L."/>
            <person name="Andersson J.O."/>
            <person name="Svard S.G."/>
            <person name="Jerlstrom-Hultqvist J."/>
        </authorList>
    </citation>
    <scope>NUCLEOTIDE SEQUENCE [LARGE SCALE GENOMIC DNA]</scope>
    <source>
        <strain evidence="4 5">Roberts-Thomson</strain>
    </source>
</reference>
<comment type="subcellular location">
    <subcellularLocation>
        <location evidence="1">Nucleus</location>
    </subcellularLocation>
</comment>
<feature type="domain" description="E2F/DP family winged-helix DNA-binding" evidence="3">
    <location>
        <begin position="3"/>
        <end position="78"/>
    </location>
</feature>
<sequence length="234" mass="25851">MSEREGFLASITLNIREIMYETGTIRQGDLENEILKRLGLFEDLSKHATVKRRIYDALSTFIALEIIRKEEKTLYWVGFPQCDDTGPTPSAMNTSVNDSAKSVFSDVGDDAENPNDDASDTSGCLETTTADDIVAQLGELEEQIRGLRRQSLYYDFFNARPIGVEGRSGEDGGQTQYVPLPLYAVACPTQQDIQISTNASRTKICVQSATNSVTVLRDDGIVHAFLASLEDTHI</sequence>
<evidence type="ECO:0000313" key="4">
    <source>
        <dbReference type="EMBL" id="TNJ30115.1"/>
    </source>
</evidence>
<dbReference type="OrthoDB" id="552115at2759"/>
<evidence type="ECO:0000256" key="1">
    <source>
        <dbReference type="RuleBase" id="RU003796"/>
    </source>
</evidence>
<dbReference type="GO" id="GO:0005667">
    <property type="term" value="C:transcription regulator complex"/>
    <property type="evidence" value="ECO:0007669"/>
    <property type="project" value="InterPro"/>
</dbReference>
<dbReference type="GO" id="GO:0000981">
    <property type="term" value="F:DNA-binding transcription factor activity, RNA polymerase II-specific"/>
    <property type="evidence" value="ECO:0007669"/>
    <property type="project" value="TreeGrafter"/>
</dbReference>
<organism evidence="4 5">
    <name type="scientific">Giardia muris</name>
    <dbReference type="NCBI Taxonomy" id="5742"/>
    <lineage>
        <taxon>Eukaryota</taxon>
        <taxon>Metamonada</taxon>
        <taxon>Diplomonadida</taxon>
        <taxon>Hexamitidae</taxon>
        <taxon>Giardiinae</taxon>
        <taxon>Giardia</taxon>
    </lineage>
</organism>
<dbReference type="EMBL" id="VDLU01000001">
    <property type="protein sequence ID" value="TNJ30115.1"/>
    <property type="molecule type" value="Genomic_DNA"/>
</dbReference>
<dbReference type="Proteomes" id="UP000315496">
    <property type="component" value="Chromosome 1"/>
</dbReference>
<keyword evidence="1" id="KW-0539">Nucleus</keyword>
<keyword evidence="1 4" id="KW-0238">DNA-binding</keyword>
<comment type="similarity">
    <text evidence="1">Belongs to the E2F/DP family.</text>
</comment>
<proteinExistence type="inferred from homology"/>
<dbReference type="SMART" id="SM01372">
    <property type="entry name" value="E2F_TDP"/>
    <property type="match status" value="1"/>
</dbReference>
<dbReference type="Gene3D" id="1.10.10.10">
    <property type="entry name" value="Winged helix-like DNA-binding domain superfamily/Winged helix DNA-binding domain"/>
    <property type="match status" value="1"/>
</dbReference>
<dbReference type="InterPro" id="IPR015648">
    <property type="entry name" value="Transcrpt_fac_DP"/>
</dbReference>
<dbReference type="InterPro" id="IPR036390">
    <property type="entry name" value="WH_DNA-bd_sf"/>
</dbReference>
<dbReference type="AlphaFoldDB" id="A0A4Z1SZD3"/>
<keyword evidence="1" id="KW-0804">Transcription</keyword>
<dbReference type="InterPro" id="IPR036388">
    <property type="entry name" value="WH-like_DNA-bd_sf"/>
</dbReference>
<dbReference type="Pfam" id="PF02319">
    <property type="entry name" value="WHD_E2F_TDP"/>
    <property type="match status" value="1"/>
</dbReference>
<dbReference type="SUPFAM" id="SSF46785">
    <property type="entry name" value="Winged helix' DNA-binding domain"/>
    <property type="match status" value="1"/>
</dbReference>
<comment type="caution">
    <text evidence="4">The sequence shown here is derived from an EMBL/GenBank/DDBJ whole genome shotgun (WGS) entry which is preliminary data.</text>
</comment>
<accession>A0A4Z1SZD3</accession>
<keyword evidence="5" id="KW-1185">Reference proteome</keyword>
<evidence type="ECO:0000259" key="3">
    <source>
        <dbReference type="SMART" id="SM01372"/>
    </source>
</evidence>
<dbReference type="PANTHER" id="PTHR12548:SF9">
    <property type="entry name" value="TRANSCRIPTION FACTOR DP"/>
    <property type="match status" value="1"/>
</dbReference>
<name>A0A4Z1SZD3_GIAMU</name>
<dbReference type="InterPro" id="IPR003316">
    <property type="entry name" value="E2F_WHTH_DNA-bd_dom"/>
</dbReference>
<feature type="region of interest" description="Disordered" evidence="2">
    <location>
        <begin position="102"/>
        <end position="124"/>
    </location>
</feature>
<evidence type="ECO:0000313" key="5">
    <source>
        <dbReference type="Proteomes" id="UP000315496"/>
    </source>
</evidence>
<protein>
    <submittedName>
        <fullName evidence="4">E2F/DP family winged-helix DNA-binding domain-containing protein</fullName>
    </submittedName>
</protein>